<accession>A0A7H8ND70</accession>
<dbReference type="Proteomes" id="UP000509303">
    <property type="component" value="Chromosome"/>
</dbReference>
<evidence type="ECO:0000259" key="1">
    <source>
        <dbReference type="Pfam" id="PF00501"/>
    </source>
</evidence>
<dbReference type="RefSeq" id="WP_176164076.1">
    <property type="nucleotide sequence ID" value="NZ_CP054929.1"/>
</dbReference>
<dbReference type="AlphaFoldDB" id="A0A7H8ND70"/>
<keyword evidence="2" id="KW-0436">Ligase</keyword>
<proteinExistence type="predicted"/>
<gene>
    <name evidence="2" type="ORF">HUT08_25755</name>
</gene>
<reference evidence="2 3" key="1">
    <citation type="submission" date="2020-06" db="EMBL/GenBank/DDBJ databases">
        <title>Genome mining for natural products.</title>
        <authorList>
            <person name="Zhang B."/>
            <person name="Shi J."/>
            <person name="Ge H."/>
        </authorList>
    </citation>
    <scope>NUCLEOTIDE SEQUENCE [LARGE SCALE GENOMIC DNA]</scope>
    <source>
        <strain evidence="2 3">NA00687</strain>
    </source>
</reference>
<organism evidence="2 3">
    <name type="scientific">Streptomyces buecherae</name>
    <dbReference type="NCBI Taxonomy" id="2763006"/>
    <lineage>
        <taxon>Bacteria</taxon>
        <taxon>Bacillati</taxon>
        <taxon>Actinomycetota</taxon>
        <taxon>Actinomycetes</taxon>
        <taxon>Kitasatosporales</taxon>
        <taxon>Streptomycetaceae</taxon>
        <taxon>Streptomyces</taxon>
    </lineage>
</organism>
<dbReference type="SUPFAM" id="SSF56801">
    <property type="entry name" value="Acetyl-CoA synthetase-like"/>
    <property type="match status" value="1"/>
</dbReference>
<dbReference type="InterPro" id="IPR000873">
    <property type="entry name" value="AMP-dep_synth/lig_dom"/>
</dbReference>
<feature type="domain" description="AMP-dependent synthetase/ligase" evidence="1">
    <location>
        <begin position="14"/>
        <end position="394"/>
    </location>
</feature>
<evidence type="ECO:0000313" key="3">
    <source>
        <dbReference type="Proteomes" id="UP000509303"/>
    </source>
</evidence>
<protein>
    <submittedName>
        <fullName evidence="2">Acyl--CoA ligase</fullName>
    </submittedName>
</protein>
<dbReference type="PROSITE" id="PS00455">
    <property type="entry name" value="AMP_BINDING"/>
    <property type="match status" value="1"/>
</dbReference>
<keyword evidence="3" id="KW-1185">Reference proteome</keyword>
<dbReference type="InterPro" id="IPR042099">
    <property type="entry name" value="ANL_N_sf"/>
</dbReference>
<evidence type="ECO:0000313" key="2">
    <source>
        <dbReference type="EMBL" id="QKW52372.1"/>
    </source>
</evidence>
<name>A0A7H8ND70_9ACTN</name>
<dbReference type="GO" id="GO:0016405">
    <property type="term" value="F:CoA-ligase activity"/>
    <property type="evidence" value="ECO:0007669"/>
    <property type="project" value="TreeGrafter"/>
</dbReference>
<dbReference type="PANTHER" id="PTHR24096">
    <property type="entry name" value="LONG-CHAIN-FATTY-ACID--COA LIGASE"/>
    <property type="match status" value="1"/>
</dbReference>
<dbReference type="Gene3D" id="3.40.50.12780">
    <property type="entry name" value="N-terminal domain of ligase-like"/>
    <property type="match status" value="1"/>
</dbReference>
<dbReference type="Pfam" id="PF00501">
    <property type="entry name" value="AMP-binding"/>
    <property type="match status" value="1"/>
</dbReference>
<dbReference type="EMBL" id="CP054929">
    <property type="protein sequence ID" value="QKW52372.1"/>
    <property type="molecule type" value="Genomic_DNA"/>
</dbReference>
<sequence length="539" mass="58978">MSYRKHPLNIAELFEWHAQAKQQTVAYLDRPFDIAPDQGTRFDAGQLAHTVRDFSARLYAAGARAGDRVAIVKNNHLDMTLAAAAAARFGAIPATIAGANTPENHRAMIAKLKPSVLVVSPTALAAAARAGIELSDPGTKVIVLGELGDGAPKDALTLSDLDGADAPPTRLRAPHESMLIMHSSGTTGVPKLVVHSGNSLLGGVARMERIRFPVLASKHRDVAATSVSFAHGRIVSWVMGQFVLAPKKIVIISQHDPEVAERMIEEHRPTSLEACPNIFQRWEELAYQRPEIFRQVRLFVGTFDAIHPRTVRTFLNVSKRRFPVWLQGWGQSEVGPVCFTLFTRGRMRKISDDASVTSDIGWPSPGFNKVKVVDIETGRRVAKGEPGLMMVATKAQCLDYVGESDRHAEKVDGQWWNTGDVGEMHALGRLKLVDREVDIIPGTSGIELESILLDRLPRASDVTVLGLPGELPVPVLSMVDDKLDPQEWAAATAGLPPMAEPKLVPWDEVPRTATWKVRRLDLREQVLGSKEAIGSGRWT</sequence>
<dbReference type="InterPro" id="IPR020845">
    <property type="entry name" value="AMP-binding_CS"/>
</dbReference>